<keyword evidence="3" id="KW-0288">FMN</keyword>
<dbReference type="InterPro" id="IPR050415">
    <property type="entry name" value="MRET"/>
</dbReference>
<keyword evidence="6" id="KW-0560">Oxidoreductase</keyword>
<dbReference type="InterPro" id="IPR012675">
    <property type="entry name" value="Beta-grasp_dom_sf"/>
</dbReference>
<keyword evidence="12" id="KW-1185">Reference proteome</keyword>
<evidence type="ECO:0000256" key="2">
    <source>
        <dbReference type="ARBA" id="ARBA00022630"/>
    </source>
</evidence>
<keyword evidence="2" id="KW-0285">Flavoprotein</keyword>
<evidence type="ECO:0000256" key="5">
    <source>
        <dbReference type="ARBA" id="ARBA00022723"/>
    </source>
</evidence>
<dbReference type="PROSITE" id="PS51384">
    <property type="entry name" value="FAD_FR"/>
    <property type="match status" value="1"/>
</dbReference>
<organism evidence="11 12">
    <name type="scientific">Pandoraea terrigena</name>
    <dbReference type="NCBI Taxonomy" id="2508292"/>
    <lineage>
        <taxon>Bacteria</taxon>
        <taxon>Pseudomonadati</taxon>
        <taxon>Pseudomonadota</taxon>
        <taxon>Betaproteobacteria</taxon>
        <taxon>Burkholderiales</taxon>
        <taxon>Burkholderiaceae</taxon>
        <taxon>Pandoraea</taxon>
    </lineage>
</organism>
<proteinExistence type="predicted"/>
<evidence type="ECO:0000256" key="4">
    <source>
        <dbReference type="ARBA" id="ARBA00022714"/>
    </source>
</evidence>
<dbReference type="Gene3D" id="3.10.20.30">
    <property type="match status" value="1"/>
</dbReference>
<dbReference type="SUPFAM" id="SSF52343">
    <property type="entry name" value="Ferredoxin reductase-like, C-terminal NADP-linked domain"/>
    <property type="match status" value="1"/>
</dbReference>
<dbReference type="PROSITE" id="PS00197">
    <property type="entry name" value="2FE2S_FER_1"/>
    <property type="match status" value="1"/>
</dbReference>
<dbReference type="PRINTS" id="PR00409">
    <property type="entry name" value="PHDIOXRDTASE"/>
</dbReference>
<evidence type="ECO:0000313" key="11">
    <source>
        <dbReference type="EMBL" id="VVD97179.1"/>
    </source>
</evidence>
<protein>
    <submittedName>
        <fullName evidence="11">Ferredoxin</fullName>
    </submittedName>
</protein>
<evidence type="ECO:0000259" key="10">
    <source>
        <dbReference type="PROSITE" id="PS51384"/>
    </source>
</evidence>
<evidence type="ECO:0000256" key="3">
    <source>
        <dbReference type="ARBA" id="ARBA00022643"/>
    </source>
</evidence>
<dbReference type="GO" id="GO:0051537">
    <property type="term" value="F:2 iron, 2 sulfur cluster binding"/>
    <property type="evidence" value="ECO:0007669"/>
    <property type="project" value="UniProtKB-KW"/>
</dbReference>
<reference evidence="11 12" key="1">
    <citation type="submission" date="2019-08" db="EMBL/GenBank/DDBJ databases">
        <authorList>
            <person name="Peeters C."/>
        </authorList>
    </citation>
    <scope>NUCLEOTIDE SEQUENCE [LARGE SCALE GENOMIC DNA]</scope>
    <source>
        <strain evidence="11 12">LMG 31013</strain>
    </source>
</reference>
<dbReference type="SUPFAM" id="SSF63380">
    <property type="entry name" value="Riboflavin synthase domain-like"/>
    <property type="match status" value="1"/>
</dbReference>
<dbReference type="Gene3D" id="2.40.30.10">
    <property type="entry name" value="Translation factors"/>
    <property type="match status" value="1"/>
</dbReference>
<dbReference type="CDD" id="cd00207">
    <property type="entry name" value="fer2"/>
    <property type="match status" value="1"/>
</dbReference>
<dbReference type="GO" id="GO:0016491">
    <property type="term" value="F:oxidoreductase activity"/>
    <property type="evidence" value="ECO:0007669"/>
    <property type="project" value="UniProtKB-KW"/>
</dbReference>
<keyword evidence="5" id="KW-0479">Metal-binding</keyword>
<evidence type="ECO:0000256" key="7">
    <source>
        <dbReference type="ARBA" id="ARBA00023004"/>
    </source>
</evidence>
<dbReference type="PANTHER" id="PTHR47354:SF1">
    <property type="entry name" value="CARNITINE MONOOXYGENASE REDUCTASE SUBUNIT"/>
    <property type="match status" value="1"/>
</dbReference>
<feature type="domain" description="FAD-binding FR-type" evidence="10">
    <location>
        <begin position="5"/>
        <end position="107"/>
    </location>
</feature>
<keyword evidence="7" id="KW-0408">Iron</keyword>
<dbReference type="CDD" id="cd06185">
    <property type="entry name" value="PDR_like"/>
    <property type="match status" value="1"/>
</dbReference>
<dbReference type="Proteomes" id="UP000334380">
    <property type="component" value="Unassembled WGS sequence"/>
</dbReference>
<dbReference type="PANTHER" id="PTHR47354">
    <property type="entry name" value="NADH OXIDOREDUCTASE HCR"/>
    <property type="match status" value="1"/>
</dbReference>
<dbReference type="InterPro" id="IPR017927">
    <property type="entry name" value="FAD-bd_FR_type"/>
</dbReference>
<dbReference type="Pfam" id="PF00111">
    <property type="entry name" value="Fer2"/>
    <property type="match status" value="1"/>
</dbReference>
<accession>A0A5E4UG13</accession>
<evidence type="ECO:0000259" key="9">
    <source>
        <dbReference type="PROSITE" id="PS51085"/>
    </source>
</evidence>
<comment type="cofactor">
    <cofactor evidence="1">
        <name>FMN</name>
        <dbReference type="ChEBI" id="CHEBI:58210"/>
    </cofactor>
</comment>
<dbReference type="SUPFAM" id="SSF54292">
    <property type="entry name" value="2Fe-2S ferredoxin-like"/>
    <property type="match status" value="1"/>
</dbReference>
<dbReference type="Pfam" id="PF22290">
    <property type="entry name" value="DmmA-like_N"/>
    <property type="match status" value="1"/>
</dbReference>
<name>A0A5E4UG13_9BURK</name>
<dbReference type="Gene3D" id="3.40.50.80">
    <property type="entry name" value="Nucleotide-binding domain of ferredoxin-NADP reductase (FNR) module"/>
    <property type="match status" value="1"/>
</dbReference>
<dbReference type="GO" id="GO:0046872">
    <property type="term" value="F:metal ion binding"/>
    <property type="evidence" value="ECO:0007669"/>
    <property type="project" value="UniProtKB-KW"/>
</dbReference>
<evidence type="ECO:0000256" key="6">
    <source>
        <dbReference type="ARBA" id="ARBA00023002"/>
    </source>
</evidence>
<dbReference type="EMBL" id="CABPRU010000003">
    <property type="protein sequence ID" value="VVD97179.1"/>
    <property type="molecule type" value="Genomic_DNA"/>
</dbReference>
<evidence type="ECO:0000256" key="1">
    <source>
        <dbReference type="ARBA" id="ARBA00001917"/>
    </source>
</evidence>
<evidence type="ECO:0000313" key="12">
    <source>
        <dbReference type="Proteomes" id="UP000334380"/>
    </source>
</evidence>
<sequence>MYLSMNTIPVRVVAAKTIAEGIRLLRLAPLDGSLLPAWEPGSHIDLHLGEGITRQYSLCGSYADTSVYEVAVKREVESRGGSEFVHESLHVGSELSISAPRNHFKMSTESGHSLLVAGGIGITPIISMARLLHDQAHSFELLYFTRSETHAAFRDELDGGPLGDSCQLLFGQDRDAVETTLDDALRHRREGAHLYLCGPQAFMDTVRMVAARHGWPDDAVHLEYFAAGVASDTEPQTSFDVRLARSDRTFTIPVDRTIVDVLREHGTEIETSCEQGICGTCVVNVLEGSPEHRDYFLTAKEHERGDCMAICVSRSRSKLLVIDL</sequence>
<keyword evidence="8" id="KW-0411">Iron-sulfur</keyword>
<dbReference type="InterPro" id="IPR036010">
    <property type="entry name" value="2Fe-2S_ferredoxin-like_sf"/>
</dbReference>
<gene>
    <name evidence="11" type="ORF">PTE31013_01948</name>
</gene>
<keyword evidence="4" id="KW-0001">2Fe-2S</keyword>
<dbReference type="InterPro" id="IPR006058">
    <property type="entry name" value="2Fe2S_fd_BS"/>
</dbReference>
<dbReference type="InterPro" id="IPR054582">
    <property type="entry name" value="DmmA-like_N"/>
</dbReference>
<dbReference type="InterPro" id="IPR039261">
    <property type="entry name" value="FNR_nucleotide-bd"/>
</dbReference>
<feature type="domain" description="2Fe-2S ferredoxin-type" evidence="9">
    <location>
        <begin position="239"/>
        <end position="324"/>
    </location>
</feature>
<dbReference type="AlphaFoldDB" id="A0A5E4UG13"/>
<evidence type="ECO:0000256" key="8">
    <source>
        <dbReference type="ARBA" id="ARBA00023014"/>
    </source>
</evidence>
<dbReference type="InterPro" id="IPR001041">
    <property type="entry name" value="2Fe-2S_ferredoxin-type"/>
</dbReference>
<dbReference type="PROSITE" id="PS51085">
    <property type="entry name" value="2FE2S_FER_2"/>
    <property type="match status" value="1"/>
</dbReference>
<dbReference type="InterPro" id="IPR017938">
    <property type="entry name" value="Riboflavin_synthase-like_b-brl"/>
</dbReference>